<dbReference type="InterPro" id="IPR003661">
    <property type="entry name" value="HisK_dim/P_dom"/>
</dbReference>
<dbReference type="SUPFAM" id="SSF52172">
    <property type="entry name" value="CheY-like"/>
    <property type="match status" value="1"/>
</dbReference>
<dbReference type="EC" id="2.7.13.3" evidence="2"/>
<dbReference type="InterPro" id="IPR005467">
    <property type="entry name" value="His_kinase_dom"/>
</dbReference>
<keyword evidence="8" id="KW-1133">Transmembrane helix</keyword>
<dbReference type="InterPro" id="IPR036890">
    <property type="entry name" value="HATPase_C_sf"/>
</dbReference>
<dbReference type="Pfam" id="PF02518">
    <property type="entry name" value="HATPase_c"/>
    <property type="match status" value="1"/>
</dbReference>
<dbReference type="RefSeq" id="WP_171595059.1">
    <property type="nucleotide sequence ID" value="NZ_RZNH01000010.1"/>
</dbReference>
<dbReference type="Pfam" id="PF00072">
    <property type="entry name" value="Response_reg"/>
    <property type="match status" value="1"/>
</dbReference>
<evidence type="ECO:0000256" key="5">
    <source>
        <dbReference type="ARBA" id="ARBA00022777"/>
    </source>
</evidence>
<keyword evidence="4" id="KW-0808">Transferase</keyword>
<dbReference type="SUPFAM" id="SSF55874">
    <property type="entry name" value="ATPase domain of HSP90 chaperone/DNA topoisomerase II/histidine kinase"/>
    <property type="match status" value="1"/>
</dbReference>
<keyword evidence="3 6" id="KW-0597">Phosphoprotein</keyword>
<evidence type="ECO:0000256" key="7">
    <source>
        <dbReference type="SAM" id="Coils"/>
    </source>
</evidence>
<comment type="caution">
    <text evidence="11">The sequence shown here is derived from an EMBL/GenBank/DDBJ whole genome shotgun (WGS) entry which is preliminary data.</text>
</comment>
<organism evidence="11 12">
    <name type="scientific">Marinifilum caeruleilacunae</name>
    <dbReference type="NCBI Taxonomy" id="2499076"/>
    <lineage>
        <taxon>Bacteria</taxon>
        <taxon>Pseudomonadati</taxon>
        <taxon>Bacteroidota</taxon>
        <taxon>Bacteroidia</taxon>
        <taxon>Marinilabiliales</taxon>
        <taxon>Marinifilaceae</taxon>
    </lineage>
</organism>
<keyword evidence="8" id="KW-0812">Transmembrane</keyword>
<dbReference type="PANTHER" id="PTHR43047">
    <property type="entry name" value="TWO-COMPONENT HISTIDINE PROTEIN KINASE"/>
    <property type="match status" value="1"/>
</dbReference>
<keyword evidence="5" id="KW-0418">Kinase</keyword>
<dbReference type="InterPro" id="IPR003594">
    <property type="entry name" value="HATPase_dom"/>
</dbReference>
<dbReference type="Gene3D" id="1.10.287.130">
    <property type="match status" value="1"/>
</dbReference>
<dbReference type="InterPro" id="IPR024478">
    <property type="entry name" value="HlyB_4HB_MCP"/>
</dbReference>
<feature type="transmembrane region" description="Helical" evidence="8">
    <location>
        <begin position="185"/>
        <end position="206"/>
    </location>
</feature>
<dbReference type="SMART" id="SM00388">
    <property type="entry name" value="HisKA"/>
    <property type="match status" value="1"/>
</dbReference>
<dbReference type="Gene3D" id="6.10.340.10">
    <property type="match status" value="1"/>
</dbReference>
<dbReference type="SMART" id="SM00387">
    <property type="entry name" value="HATPase_c"/>
    <property type="match status" value="1"/>
</dbReference>
<keyword evidence="8" id="KW-0472">Membrane</keyword>
<name>A0ABX1WUL8_9BACT</name>
<evidence type="ECO:0000256" key="6">
    <source>
        <dbReference type="PROSITE-ProRule" id="PRU00169"/>
    </source>
</evidence>
<protein>
    <recommendedName>
        <fullName evidence="2">histidine kinase</fullName>
        <ecNumber evidence="2">2.7.13.3</ecNumber>
    </recommendedName>
</protein>
<evidence type="ECO:0000256" key="8">
    <source>
        <dbReference type="SAM" id="Phobius"/>
    </source>
</evidence>
<accession>A0ABX1WUL8</accession>
<evidence type="ECO:0000256" key="1">
    <source>
        <dbReference type="ARBA" id="ARBA00000085"/>
    </source>
</evidence>
<dbReference type="PANTHER" id="PTHR43047:SF64">
    <property type="entry name" value="HISTIDINE KINASE CONTAINING CHEY-HOMOLOGOUS RECEIVER DOMAIN AND PAS DOMAIN-RELATED"/>
    <property type="match status" value="1"/>
</dbReference>
<evidence type="ECO:0000313" key="12">
    <source>
        <dbReference type="Proteomes" id="UP000732105"/>
    </source>
</evidence>
<keyword evidence="7" id="KW-0175">Coiled coil</keyword>
<feature type="domain" description="Histidine kinase" evidence="9">
    <location>
        <begin position="296"/>
        <end position="514"/>
    </location>
</feature>
<dbReference type="Pfam" id="PF12729">
    <property type="entry name" value="4HB_MCP_1"/>
    <property type="match status" value="1"/>
</dbReference>
<dbReference type="PROSITE" id="PS50110">
    <property type="entry name" value="RESPONSE_REGULATORY"/>
    <property type="match status" value="1"/>
</dbReference>
<evidence type="ECO:0000256" key="3">
    <source>
        <dbReference type="ARBA" id="ARBA00022553"/>
    </source>
</evidence>
<gene>
    <name evidence="11" type="ORF">ELS83_08145</name>
</gene>
<dbReference type="InterPro" id="IPR036097">
    <property type="entry name" value="HisK_dim/P_sf"/>
</dbReference>
<dbReference type="Gene3D" id="3.30.565.10">
    <property type="entry name" value="Histidine kinase-like ATPase, C-terminal domain"/>
    <property type="match status" value="1"/>
</dbReference>
<dbReference type="SMART" id="SM00448">
    <property type="entry name" value="REC"/>
    <property type="match status" value="1"/>
</dbReference>
<dbReference type="PRINTS" id="PR00344">
    <property type="entry name" value="BCTRLSENSOR"/>
</dbReference>
<dbReference type="SUPFAM" id="SSF47384">
    <property type="entry name" value="Homodimeric domain of signal transducing histidine kinase"/>
    <property type="match status" value="1"/>
</dbReference>
<dbReference type="CDD" id="cd17546">
    <property type="entry name" value="REC_hyHK_CKI1_RcsC-like"/>
    <property type="match status" value="1"/>
</dbReference>
<keyword evidence="12" id="KW-1185">Reference proteome</keyword>
<evidence type="ECO:0000256" key="2">
    <source>
        <dbReference type="ARBA" id="ARBA00012438"/>
    </source>
</evidence>
<evidence type="ECO:0000259" key="10">
    <source>
        <dbReference type="PROSITE" id="PS50110"/>
    </source>
</evidence>
<sequence>MKGLKFQTRLILGFSLILFFSFIIGIISFIEIKNISKKTEAIYRHPLAVSNSVRDINISINAIHRSMKDVVLAKNIEELYESILVVNKHDRQVYTSFKVVQERFLGEKEVVNDAYQAYRDWEKIRNEVIMLKKGGHDERAADITRGRGAFHVNLLFEKTKILTDFAQNKADEFYLSTLESEQKSFAILITSISLILLISIGTALWLSKSISRPIHRFIDEISTIFTNEDDLIQNIQNKSEQEILGITSKKLKSSYQKLNDFNKELDKQIEQRTSELKEAKEKAEESEQLKSAFLANMSHEIRTPLNSILGFSEFLHKDDLPREKKKLYLDMIDNGGQRLLTIISDIVDISKIEAKQFSLSYEIAMLNEIIDKLHQQFSIATGKKGIELKTLKALDDYSSFISTDITRLSQVFSNLLENSIKFTNEGEIEFGYQVHENRLVMHVRDTGIGIPKDFHHLIFERFRQTDLQEATLPTGTGLGLSIAQGIVELFGGKIWLESEEGTGACFYFELPYLPTSTKQVNKKIKADEFFYHTSGKTILVVEDEPSNYIYVRDLLSEYNYNILHAENGKDAVDIINNDIKVDLILMDIKMPVMNGLQATREIRKTNKTIPVIAQTAHAMSDDKRQAFNAGCNDFLAKPITFQSFSEIVQKHLSQSN</sequence>
<evidence type="ECO:0000259" key="9">
    <source>
        <dbReference type="PROSITE" id="PS50109"/>
    </source>
</evidence>
<evidence type="ECO:0000313" key="11">
    <source>
        <dbReference type="EMBL" id="NOU59789.1"/>
    </source>
</evidence>
<dbReference type="Pfam" id="PF00512">
    <property type="entry name" value="HisKA"/>
    <property type="match status" value="1"/>
</dbReference>
<dbReference type="Gene3D" id="3.40.50.2300">
    <property type="match status" value="1"/>
</dbReference>
<reference evidence="11 12" key="1">
    <citation type="submission" date="2018-12" db="EMBL/GenBank/DDBJ databases">
        <title>Marinifilum JC070 sp. nov., a marine bacterium isolated from Yongle Blue Hole in the South China Sea.</title>
        <authorList>
            <person name="Fu T."/>
        </authorList>
    </citation>
    <scope>NUCLEOTIDE SEQUENCE [LARGE SCALE GENOMIC DNA]</scope>
    <source>
        <strain evidence="11 12">JC070</strain>
    </source>
</reference>
<feature type="modified residue" description="4-aspartylphosphate" evidence="6">
    <location>
        <position position="587"/>
    </location>
</feature>
<dbReference type="InterPro" id="IPR001789">
    <property type="entry name" value="Sig_transdc_resp-reg_receiver"/>
</dbReference>
<dbReference type="PROSITE" id="PS50109">
    <property type="entry name" value="HIS_KIN"/>
    <property type="match status" value="1"/>
</dbReference>
<dbReference type="InterPro" id="IPR011006">
    <property type="entry name" value="CheY-like_superfamily"/>
</dbReference>
<feature type="coiled-coil region" evidence="7">
    <location>
        <begin position="251"/>
        <end position="296"/>
    </location>
</feature>
<dbReference type="Proteomes" id="UP000732105">
    <property type="component" value="Unassembled WGS sequence"/>
</dbReference>
<dbReference type="CDD" id="cd00082">
    <property type="entry name" value="HisKA"/>
    <property type="match status" value="1"/>
</dbReference>
<feature type="transmembrane region" description="Helical" evidence="8">
    <location>
        <begin position="6"/>
        <end position="30"/>
    </location>
</feature>
<comment type="catalytic activity">
    <reaction evidence="1">
        <text>ATP + protein L-histidine = ADP + protein N-phospho-L-histidine.</text>
        <dbReference type="EC" id="2.7.13.3"/>
    </reaction>
</comment>
<feature type="domain" description="Response regulatory" evidence="10">
    <location>
        <begin position="537"/>
        <end position="652"/>
    </location>
</feature>
<dbReference type="EMBL" id="RZNH01000010">
    <property type="protein sequence ID" value="NOU59789.1"/>
    <property type="molecule type" value="Genomic_DNA"/>
</dbReference>
<evidence type="ECO:0000256" key="4">
    <source>
        <dbReference type="ARBA" id="ARBA00022679"/>
    </source>
</evidence>
<proteinExistence type="predicted"/>
<dbReference type="InterPro" id="IPR004358">
    <property type="entry name" value="Sig_transdc_His_kin-like_C"/>
</dbReference>